<feature type="transmembrane region" description="Helical" evidence="8">
    <location>
        <begin position="420"/>
        <end position="439"/>
    </location>
</feature>
<feature type="transmembrane region" description="Helical" evidence="8">
    <location>
        <begin position="323"/>
        <end position="344"/>
    </location>
</feature>
<feature type="domain" description="Major facilitator superfamily (MFS) profile" evidence="9">
    <location>
        <begin position="64"/>
        <end position="547"/>
    </location>
</feature>
<feature type="transmembrane region" description="Helical" evidence="8">
    <location>
        <begin position="364"/>
        <end position="382"/>
    </location>
</feature>
<dbReference type="OrthoDB" id="10021397at2759"/>
<dbReference type="InParanoid" id="A0A162PLX6"/>
<keyword evidence="5 8" id="KW-1133">Transmembrane helix</keyword>
<protein>
    <recommendedName>
        <fullName evidence="9">Major facilitator superfamily (MFS) profile domain-containing protein</fullName>
    </recommendedName>
</protein>
<evidence type="ECO:0000313" key="11">
    <source>
        <dbReference type="Proteomes" id="UP000077315"/>
    </source>
</evidence>
<dbReference type="VEuPathDB" id="FungiDB:PHYBLDRAFT_148722"/>
<evidence type="ECO:0000256" key="4">
    <source>
        <dbReference type="ARBA" id="ARBA00022692"/>
    </source>
</evidence>
<dbReference type="InterPro" id="IPR036259">
    <property type="entry name" value="MFS_trans_sf"/>
</dbReference>
<feature type="transmembrane region" description="Helical" evidence="8">
    <location>
        <begin position="98"/>
        <end position="117"/>
    </location>
</feature>
<evidence type="ECO:0000256" key="3">
    <source>
        <dbReference type="ARBA" id="ARBA00022448"/>
    </source>
</evidence>
<keyword evidence="11" id="KW-1185">Reference proteome</keyword>
<dbReference type="FunCoup" id="A0A162PLX6">
    <property type="interactions" value="33"/>
</dbReference>
<evidence type="ECO:0000256" key="6">
    <source>
        <dbReference type="ARBA" id="ARBA00023136"/>
    </source>
</evidence>
<proteinExistence type="inferred from homology"/>
<keyword evidence="3" id="KW-0813">Transport</keyword>
<dbReference type="GO" id="GO:0022857">
    <property type="term" value="F:transmembrane transporter activity"/>
    <property type="evidence" value="ECO:0007669"/>
    <property type="project" value="InterPro"/>
</dbReference>
<feature type="transmembrane region" description="Helical" evidence="8">
    <location>
        <begin position="253"/>
        <end position="272"/>
    </location>
</feature>
<accession>A0A162PLX6</accession>
<dbReference type="Gene3D" id="1.20.1720.10">
    <property type="entry name" value="Multidrug resistance protein D"/>
    <property type="match status" value="1"/>
</dbReference>
<feature type="transmembrane region" description="Helical" evidence="8">
    <location>
        <begin position="219"/>
        <end position="241"/>
    </location>
</feature>
<gene>
    <name evidence="10" type="ORF">PHYBLDRAFT_148722</name>
</gene>
<feature type="compositionally biased region" description="Polar residues" evidence="7">
    <location>
        <begin position="10"/>
        <end position="32"/>
    </location>
</feature>
<feature type="transmembrane region" description="Helical" evidence="8">
    <location>
        <begin position="154"/>
        <end position="175"/>
    </location>
</feature>
<feature type="transmembrane region" description="Helical" evidence="8">
    <location>
        <begin position="62"/>
        <end position="86"/>
    </location>
</feature>
<feature type="transmembrane region" description="Helical" evidence="8">
    <location>
        <begin position="129"/>
        <end position="148"/>
    </location>
</feature>
<feature type="transmembrane region" description="Helical" evidence="8">
    <location>
        <begin position="460"/>
        <end position="478"/>
    </location>
</feature>
<evidence type="ECO:0000256" key="5">
    <source>
        <dbReference type="ARBA" id="ARBA00022989"/>
    </source>
</evidence>
<evidence type="ECO:0000256" key="2">
    <source>
        <dbReference type="ARBA" id="ARBA00008335"/>
    </source>
</evidence>
<name>A0A162PLX6_PHYB8</name>
<dbReference type="InterPro" id="IPR011701">
    <property type="entry name" value="MFS"/>
</dbReference>
<organism evidence="10 11">
    <name type="scientific">Phycomyces blakesleeanus (strain ATCC 8743b / DSM 1359 / FGSC 10004 / NBRC 33097 / NRRL 1555)</name>
    <dbReference type="NCBI Taxonomy" id="763407"/>
    <lineage>
        <taxon>Eukaryota</taxon>
        <taxon>Fungi</taxon>
        <taxon>Fungi incertae sedis</taxon>
        <taxon>Mucoromycota</taxon>
        <taxon>Mucoromycotina</taxon>
        <taxon>Mucoromycetes</taxon>
        <taxon>Mucorales</taxon>
        <taxon>Phycomycetaceae</taxon>
        <taxon>Phycomyces</taxon>
    </lineage>
</organism>
<dbReference type="Pfam" id="PF07690">
    <property type="entry name" value="MFS_1"/>
    <property type="match status" value="1"/>
</dbReference>
<dbReference type="SUPFAM" id="SSF103473">
    <property type="entry name" value="MFS general substrate transporter"/>
    <property type="match status" value="1"/>
</dbReference>
<dbReference type="AlphaFoldDB" id="A0A162PLX6"/>
<dbReference type="PRINTS" id="PR01036">
    <property type="entry name" value="TCRTETB"/>
</dbReference>
<feature type="region of interest" description="Disordered" evidence="7">
    <location>
        <begin position="1"/>
        <end position="47"/>
    </location>
</feature>
<dbReference type="RefSeq" id="XP_018288206.1">
    <property type="nucleotide sequence ID" value="XM_018432141.1"/>
</dbReference>
<dbReference type="FunFam" id="1.20.1720.10:FF:000013">
    <property type="entry name" value="Related to multidrug resistance proteins"/>
    <property type="match status" value="1"/>
</dbReference>
<evidence type="ECO:0000256" key="8">
    <source>
        <dbReference type="SAM" id="Phobius"/>
    </source>
</evidence>
<feature type="transmembrane region" description="Helical" evidence="8">
    <location>
        <begin position="187"/>
        <end position="207"/>
    </location>
</feature>
<dbReference type="GeneID" id="28993047"/>
<comment type="subcellular location">
    <subcellularLocation>
        <location evidence="1">Endomembrane system</location>
        <topology evidence="1">Multi-pass membrane protein</topology>
    </subcellularLocation>
</comment>
<dbReference type="GO" id="GO:0012505">
    <property type="term" value="C:endomembrane system"/>
    <property type="evidence" value="ECO:0007669"/>
    <property type="project" value="UniProtKB-SubCell"/>
</dbReference>
<dbReference type="Gene3D" id="1.20.1250.20">
    <property type="entry name" value="MFS general substrate transporter like domains"/>
    <property type="match status" value="1"/>
</dbReference>
<comment type="similarity">
    <text evidence="2">Belongs to the major facilitator superfamily.</text>
</comment>
<sequence length="594" mass="64840">MQPENDGHKSSVQSEVSNDSTVNHNIVTAPNNEQEKTPAQPETPIDPLEEARLQKAKRTKRILTFLGLQISLFLAALDSTIVATALPRIGSDFNKMDIVSWVATAYILTFDAFQPLFSKFSDIFGRKLVLIFGICLFLFGSILCGAAKSIVMLIIFRAVSGIGGAGIFSMVFVIISDIVPLEKRGSYQGLINAVFAMSSIFGPLIGGSFTEYVSWRWNFYINLPIGGAALAVLFFFLDLPVPKGKLIDKLKRVDYVGTVIVLSFSTLFLLALNFGGQAFPWKSAAVIAPLVISIALVGLLCLVESKFAKEPLMPPRLFKNRSVLGALLTNWFFGMSFLGMLYYLPVYFQVVRHDTAMWSGIRLIPMQMIVCTVSTSTGFLISKTGRYRPLLSIGLALLSLCLGLLSLFDKNTSWSRVYGFTIIGGLGMGCMFASSVIALQAAVEKKDIAVVTGLGSFSRILGGALGVAIASTIVNSTLTQDLPLRIPSEQAQQVLQSSAYVHNGLPEEYLDTVLEVYTEGLQLVWHVLTGMAGAGFISSLFIKHHEMRKRGPPIKEEEKTPTDEIVIPPQENIEGAVIVDVADTKKEEPAKSRL</sequence>
<evidence type="ECO:0000256" key="1">
    <source>
        <dbReference type="ARBA" id="ARBA00004127"/>
    </source>
</evidence>
<dbReference type="PANTHER" id="PTHR23501:SF102">
    <property type="entry name" value="DRUG TRANSPORTER, PUTATIVE (AFU_ORTHOLOGUE AFUA_3G08530)-RELATED"/>
    <property type="match status" value="1"/>
</dbReference>
<feature type="transmembrane region" description="Helical" evidence="8">
    <location>
        <begin position="523"/>
        <end position="542"/>
    </location>
</feature>
<evidence type="ECO:0000256" key="7">
    <source>
        <dbReference type="SAM" id="MobiDB-lite"/>
    </source>
</evidence>
<evidence type="ECO:0000313" key="10">
    <source>
        <dbReference type="EMBL" id="OAD70166.1"/>
    </source>
</evidence>
<dbReference type="PANTHER" id="PTHR23501">
    <property type="entry name" value="MAJOR FACILITATOR SUPERFAMILY"/>
    <property type="match status" value="1"/>
</dbReference>
<dbReference type="Proteomes" id="UP000077315">
    <property type="component" value="Unassembled WGS sequence"/>
</dbReference>
<evidence type="ECO:0000259" key="9">
    <source>
        <dbReference type="PROSITE" id="PS50850"/>
    </source>
</evidence>
<keyword evidence="6 8" id="KW-0472">Membrane</keyword>
<feature type="transmembrane region" description="Helical" evidence="8">
    <location>
        <begin position="284"/>
        <end position="303"/>
    </location>
</feature>
<feature type="transmembrane region" description="Helical" evidence="8">
    <location>
        <begin position="389"/>
        <end position="408"/>
    </location>
</feature>
<dbReference type="EMBL" id="KV440989">
    <property type="protein sequence ID" value="OAD70166.1"/>
    <property type="molecule type" value="Genomic_DNA"/>
</dbReference>
<dbReference type="InterPro" id="IPR020846">
    <property type="entry name" value="MFS_dom"/>
</dbReference>
<dbReference type="GO" id="GO:0005886">
    <property type="term" value="C:plasma membrane"/>
    <property type="evidence" value="ECO:0007669"/>
    <property type="project" value="TreeGrafter"/>
</dbReference>
<dbReference type="PROSITE" id="PS50850">
    <property type="entry name" value="MFS"/>
    <property type="match status" value="1"/>
</dbReference>
<reference evidence="11" key="1">
    <citation type="submission" date="2015-06" db="EMBL/GenBank/DDBJ databases">
        <title>Expansion of signal transduction pathways in fungi by whole-genome duplication.</title>
        <authorList>
            <consortium name="DOE Joint Genome Institute"/>
            <person name="Corrochano L.M."/>
            <person name="Kuo A."/>
            <person name="Marcet-Houben M."/>
            <person name="Polaino S."/>
            <person name="Salamov A."/>
            <person name="Villalobos J.M."/>
            <person name="Alvarez M.I."/>
            <person name="Avalos J."/>
            <person name="Benito E.P."/>
            <person name="Benoit I."/>
            <person name="Burger G."/>
            <person name="Camino L.P."/>
            <person name="Canovas D."/>
            <person name="Cerda-Olmedo E."/>
            <person name="Cheng J.-F."/>
            <person name="Dominguez A."/>
            <person name="Elias M."/>
            <person name="Eslava A.P."/>
            <person name="Glaser F."/>
            <person name="Grimwood J."/>
            <person name="Gutierrez G."/>
            <person name="Heitman J."/>
            <person name="Henrissat B."/>
            <person name="Iturriaga E.A."/>
            <person name="Lang B.F."/>
            <person name="Lavin J.L."/>
            <person name="Lee S."/>
            <person name="Li W."/>
            <person name="Lindquist E."/>
            <person name="Lopez-Garcia S."/>
            <person name="Luque E.M."/>
            <person name="Marcos A.T."/>
            <person name="Martin J."/>
            <person name="McCluskey K."/>
            <person name="Medina H.R."/>
            <person name="Miralles-Duran A."/>
            <person name="Miyazaki A."/>
            <person name="Munoz-Torres E."/>
            <person name="Oguiza J.A."/>
            <person name="Ohm R."/>
            <person name="Olmedo M."/>
            <person name="Orejas M."/>
            <person name="Ortiz-Castellanos L."/>
            <person name="Pisabarro A.G."/>
            <person name="Rodriguez-Romero J."/>
            <person name="Ruiz-Herrera J."/>
            <person name="Ruiz-Vazquez R."/>
            <person name="Sanz C."/>
            <person name="Schackwitz W."/>
            <person name="Schmutz J."/>
            <person name="Shahriari M."/>
            <person name="Shelest E."/>
            <person name="Silva-Franco F."/>
            <person name="Soanes D."/>
            <person name="Syed K."/>
            <person name="Tagua V.G."/>
            <person name="Talbot N.J."/>
            <person name="Thon M."/>
            <person name="De vries R.P."/>
            <person name="Wiebenga A."/>
            <person name="Yadav J.S."/>
            <person name="Braun E.L."/>
            <person name="Baker S."/>
            <person name="Garre V."/>
            <person name="Horwitz B."/>
            <person name="Torres-Martinez S."/>
            <person name="Idnurm A."/>
            <person name="Herrera-Estrella A."/>
            <person name="Gabaldon T."/>
            <person name="Grigoriev I.V."/>
        </authorList>
    </citation>
    <scope>NUCLEOTIDE SEQUENCE [LARGE SCALE GENOMIC DNA]</scope>
    <source>
        <strain evidence="11">NRRL 1555(-)</strain>
    </source>
</reference>
<dbReference type="CDD" id="cd17502">
    <property type="entry name" value="MFS_Azr1_MDR_like"/>
    <property type="match status" value="1"/>
</dbReference>
<keyword evidence="4 8" id="KW-0812">Transmembrane</keyword>
<dbReference type="STRING" id="763407.A0A162PLX6"/>